<reference evidence="3" key="2">
    <citation type="submission" date="2024-01" db="EMBL/GenBank/DDBJ databases">
        <title>Comparative genomics of Cryptococcus and Kwoniella reveals pathogenesis evolution and contrasting modes of karyotype evolution via chromosome fusion or intercentromeric recombination.</title>
        <authorList>
            <person name="Coelho M.A."/>
            <person name="David-Palma M."/>
            <person name="Shea T."/>
            <person name="Bowers K."/>
            <person name="McGinley-Smith S."/>
            <person name="Mohammad A.W."/>
            <person name="Gnirke A."/>
            <person name="Yurkov A.M."/>
            <person name="Nowrousian M."/>
            <person name="Sun S."/>
            <person name="Cuomo C.A."/>
            <person name="Heitman J."/>
        </authorList>
    </citation>
    <scope>NUCLEOTIDE SEQUENCE</scope>
    <source>
        <strain evidence="3">CBS 12478</strain>
    </source>
</reference>
<protein>
    <recommendedName>
        <fullName evidence="5">Thaumatin-like protein 1</fullName>
    </recommendedName>
</protein>
<keyword evidence="4" id="KW-1185">Reference proteome</keyword>
<evidence type="ECO:0008006" key="5">
    <source>
        <dbReference type="Google" id="ProtNLM"/>
    </source>
</evidence>
<sequence length="452" mass="46098">MVFLSPTIYTTLLVALFPLGSIATRKITVDNQCSGSLYIAVGSTGGKQVALDAAAGGQPAGWEQKVGKYTFGVTDDWVGGRVWARTGCTPTSDGKLTCIVGQCTDGSLECDGTYGQPGATLAEFNMGGWNGQDFTDVSMVEGYNLPMEIKSSDPSCAIGSCGIETDILTACDPNLVYPKGSDKIWSCSSACYGNVRFENGTSGALVSSDQANNPACCQQNAAAVGAVSCPNTYVPYYNAYKQMCKNAYVYPQDDLYPDTVQSCSNTSEYTITFCPGGKGAGLNPPPATEAKMQDVTGGENAANVQNGAATAAAAAFAIATGTPVVGSGSGDASGQTESATLVVSQSTMATGAPVVGSGTASSVSLTASPSVSPLETGVAGSGEETLEISSSNVPSTPTDPGGVTNTYTSNGAVYMEEIKTSVVTVTAGAQVLGRDVGCMKGKRWMGAREVEC</sequence>
<evidence type="ECO:0000256" key="1">
    <source>
        <dbReference type="SAM" id="MobiDB-lite"/>
    </source>
</evidence>
<feature type="signal peptide" evidence="2">
    <location>
        <begin position="1"/>
        <end position="23"/>
    </location>
</feature>
<dbReference type="KEGG" id="ksn:43590985"/>
<organism evidence="3 4">
    <name type="scientific">Kwoniella shandongensis</name>
    <dbReference type="NCBI Taxonomy" id="1734106"/>
    <lineage>
        <taxon>Eukaryota</taxon>
        <taxon>Fungi</taxon>
        <taxon>Dikarya</taxon>
        <taxon>Basidiomycota</taxon>
        <taxon>Agaricomycotina</taxon>
        <taxon>Tremellomycetes</taxon>
        <taxon>Tremellales</taxon>
        <taxon>Cryptococcaceae</taxon>
        <taxon>Kwoniella</taxon>
    </lineage>
</organism>
<proteinExistence type="predicted"/>
<reference evidence="3" key="1">
    <citation type="submission" date="2017-08" db="EMBL/GenBank/DDBJ databases">
        <authorList>
            <person name="Cuomo C."/>
            <person name="Billmyre B."/>
            <person name="Heitman J."/>
        </authorList>
    </citation>
    <scope>NUCLEOTIDE SEQUENCE</scope>
    <source>
        <strain evidence="3">CBS 12478</strain>
    </source>
</reference>
<name>A0AAJ8MZT1_9TREE</name>
<feature type="region of interest" description="Disordered" evidence="1">
    <location>
        <begin position="358"/>
        <end position="378"/>
    </location>
</feature>
<dbReference type="PANTHER" id="PTHR31013:SF2">
    <property type="entry name" value="THAUMATIN-LIKE PROTEIN"/>
    <property type="match status" value="1"/>
</dbReference>
<dbReference type="EMBL" id="CP144060">
    <property type="protein sequence ID" value="WWD21387.1"/>
    <property type="molecule type" value="Genomic_DNA"/>
</dbReference>
<evidence type="ECO:0000313" key="3">
    <source>
        <dbReference type="EMBL" id="WWD21387.1"/>
    </source>
</evidence>
<dbReference type="SMART" id="SM00205">
    <property type="entry name" value="THN"/>
    <property type="match status" value="1"/>
</dbReference>
<dbReference type="AlphaFoldDB" id="A0AAJ8MZT1"/>
<dbReference type="InterPro" id="IPR037176">
    <property type="entry name" value="Osmotin/thaumatin-like_sf"/>
</dbReference>
<dbReference type="GeneID" id="43590985"/>
<dbReference type="SUPFAM" id="SSF49870">
    <property type="entry name" value="Osmotin, thaumatin-like protein"/>
    <property type="match status" value="1"/>
</dbReference>
<keyword evidence="2" id="KW-0732">Signal</keyword>
<feature type="compositionally biased region" description="Low complexity" evidence="1">
    <location>
        <begin position="359"/>
        <end position="374"/>
    </location>
</feature>
<dbReference type="PROSITE" id="PS51367">
    <property type="entry name" value="THAUMATIN_2"/>
    <property type="match status" value="1"/>
</dbReference>
<dbReference type="Proteomes" id="UP000322225">
    <property type="component" value="Chromosome 10"/>
</dbReference>
<evidence type="ECO:0000256" key="2">
    <source>
        <dbReference type="SAM" id="SignalP"/>
    </source>
</evidence>
<accession>A0AAJ8MZT1</accession>
<evidence type="ECO:0000313" key="4">
    <source>
        <dbReference type="Proteomes" id="UP000322225"/>
    </source>
</evidence>
<dbReference type="Pfam" id="PF00314">
    <property type="entry name" value="Thaumatin"/>
    <property type="match status" value="1"/>
</dbReference>
<gene>
    <name evidence="3" type="ORF">CI109_105872</name>
</gene>
<dbReference type="InterPro" id="IPR001938">
    <property type="entry name" value="Thaumatin"/>
</dbReference>
<feature type="chain" id="PRO_5042492600" description="Thaumatin-like protein 1" evidence="2">
    <location>
        <begin position="24"/>
        <end position="452"/>
    </location>
</feature>
<dbReference type="PANTHER" id="PTHR31013">
    <property type="entry name" value="THAUMATIN FAMILY PROTEIN-RELATED"/>
    <property type="match status" value="1"/>
</dbReference>
<dbReference type="RefSeq" id="XP_065823809.1">
    <property type="nucleotide sequence ID" value="XM_065967737.1"/>
</dbReference>
<dbReference type="Gene3D" id="2.60.110.10">
    <property type="entry name" value="Thaumatin"/>
    <property type="match status" value="1"/>
</dbReference>